<dbReference type="PANTHER" id="PTHR43271:SF1">
    <property type="entry name" value="INNER MEMBRANE TRANSPORT PROTEIN YNFM"/>
    <property type="match status" value="1"/>
</dbReference>
<dbReference type="PROSITE" id="PS50850">
    <property type="entry name" value="MFS"/>
    <property type="match status" value="1"/>
</dbReference>
<comment type="subcellular location">
    <subcellularLocation>
        <location evidence="1">Cell membrane</location>
        <topology evidence="1">Multi-pass membrane protein</topology>
    </subcellularLocation>
</comment>
<feature type="transmembrane region" description="Helical" evidence="8">
    <location>
        <begin position="89"/>
        <end position="108"/>
    </location>
</feature>
<feature type="transmembrane region" description="Helical" evidence="8">
    <location>
        <begin position="114"/>
        <end position="136"/>
    </location>
</feature>
<feature type="transmembrane region" description="Helical" evidence="8">
    <location>
        <begin position="261"/>
        <end position="280"/>
    </location>
</feature>
<feature type="transmembrane region" description="Helical" evidence="8">
    <location>
        <begin position="177"/>
        <end position="197"/>
    </location>
</feature>
<organism evidence="10 11">
    <name type="scientific">Flexivirga alba</name>
    <dbReference type="NCBI Taxonomy" id="702742"/>
    <lineage>
        <taxon>Bacteria</taxon>
        <taxon>Bacillati</taxon>
        <taxon>Actinomycetota</taxon>
        <taxon>Actinomycetes</taxon>
        <taxon>Micrococcales</taxon>
        <taxon>Dermacoccaceae</taxon>
        <taxon>Flexivirga</taxon>
    </lineage>
</organism>
<evidence type="ECO:0000256" key="3">
    <source>
        <dbReference type="ARBA" id="ARBA00022448"/>
    </source>
</evidence>
<dbReference type="InterPro" id="IPR011701">
    <property type="entry name" value="MFS"/>
</dbReference>
<keyword evidence="7 8" id="KW-0472">Membrane</keyword>
<keyword evidence="3" id="KW-0813">Transport</keyword>
<name>A0ABW2AH16_9MICO</name>
<dbReference type="CDD" id="cd17324">
    <property type="entry name" value="MFS_NepI_like"/>
    <property type="match status" value="1"/>
</dbReference>
<feature type="transmembrane region" description="Helical" evidence="8">
    <location>
        <begin position="23"/>
        <end position="45"/>
    </location>
</feature>
<keyword evidence="5 8" id="KW-0812">Transmembrane</keyword>
<dbReference type="Proteomes" id="UP001596298">
    <property type="component" value="Unassembled WGS sequence"/>
</dbReference>
<evidence type="ECO:0000313" key="11">
    <source>
        <dbReference type="Proteomes" id="UP001596298"/>
    </source>
</evidence>
<dbReference type="SUPFAM" id="SSF103473">
    <property type="entry name" value="MFS general substrate transporter"/>
    <property type="match status" value="1"/>
</dbReference>
<evidence type="ECO:0000313" key="10">
    <source>
        <dbReference type="EMBL" id="MFC6706075.1"/>
    </source>
</evidence>
<evidence type="ECO:0000256" key="2">
    <source>
        <dbReference type="ARBA" id="ARBA00008335"/>
    </source>
</evidence>
<gene>
    <name evidence="10" type="ORF">ACFQDH_12595</name>
</gene>
<keyword evidence="11" id="KW-1185">Reference proteome</keyword>
<evidence type="ECO:0000259" key="9">
    <source>
        <dbReference type="PROSITE" id="PS50850"/>
    </source>
</evidence>
<comment type="similarity">
    <text evidence="2">Belongs to the major facilitator superfamily.</text>
</comment>
<dbReference type="InterPro" id="IPR020846">
    <property type="entry name" value="MFS_dom"/>
</dbReference>
<dbReference type="InterPro" id="IPR036259">
    <property type="entry name" value="MFS_trans_sf"/>
</dbReference>
<dbReference type="EMBL" id="JBHSWH010000001">
    <property type="protein sequence ID" value="MFC6706075.1"/>
    <property type="molecule type" value="Genomic_DNA"/>
</dbReference>
<feature type="transmembrane region" description="Helical" evidence="8">
    <location>
        <begin position="57"/>
        <end position="77"/>
    </location>
</feature>
<dbReference type="PANTHER" id="PTHR43271">
    <property type="entry name" value="BLL2771 PROTEIN"/>
    <property type="match status" value="1"/>
</dbReference>
<accession>A0ABW2AH16</accession>
<feature type="transmembrane region" description="Helical" evidence="8">
    <location>
        <begin position="379"/>
        <end position="401"/>
    </location>
</feature>
<feature type="transmembrane region" description="Helical" evidence="8">
    <location>
        <begin position="351"/>
        <end position="373"/>
    </location>
</feature>
<reference evidence="11" key="1">
    <citation type="journal article" date="2019" name="Int. J. Syst. Evol. Microbiol.">
        <title>The Global Catalogue of Microorganisms (GCM) 10K type strain sequencing project: providing services to taxonomists for standard genome sequencing and annotation.</title>
        <authorList>
            <consortium name="The Broad Institute Genomics Platform"/>
            <consortium name="The Broad Institute Genome Sequencing Center for Infectious Disease"/>
            <person name="Wu L."/>
            <person name="Ma J."/>
        </authorList>
    </citation>
    <scope>NUCLEOTIDE SEQUENCE [LARGE SCALE GENOMIC DNA]</scope>
    <source>
        <strain evidence="11">CCUG 58127</strain>
    </source>
</reference>
<dbReference type="Gene3D" id="1.20.1250.20">
    <property type="entry name" value="MFS general substrate transporter like domains"/>
    <property type="match status" value="1"/>
</dbReference>
<evidence type="ECO:0000256" key="7">
    <source>
        <dbReference type="ARBA" id="ARBA00023136"/>
    </source>
</evidence>
<evidence type="ECO:0000256" key="6">
    <source>
        <dbReference type="ARBA" id="ARBA00022989"/>
    </source>
</evidence>
<dbReference type="Pfam" id="PF07690">
    <property type="entry name" value="MFS_1"/>
    <property type="match status" value="1"/>
</dbReference>
<evidence type="ECO:0000256" key="1">
    <source>
        <dbReference type="ARBA" id="ARBA00004651"/>
    </source>
</evidence>
<proteinExistence type="inferred from homology"/>
<feature type="transmembrane region" description="Helical" evidence="8">
    <location>
        <begin position="148"/>
        <end position="165"/>
    </location>
</feature>
<evidence type="ECO:0000256" key="5">
    <source>
        <dbReference type="ARBA" id="ARBA00022692"/>
    </source>
</evidence>
<feature type="transmembrane region" description="Helical" evidence="8">
    <location>
        <begin position="292"/>
        <end position="309"/>
    </location>
</feature>
<feature type="transmembrane region" description="Helical" evidence="8">
    <location>
        <begin position="315"/>
        <end position="339"/>
    </location>
</feature>
<protein>
    <submittedName>
        <fullName evidence="10">MFS transporter</fullName>
    </submittedName>
</protein>
<dbReference type="RefSeq" id="WP_382401781.1">
    <property type="nucleotide sequence ID" value="NZ_JBHSWH010000001.1"/>
</dbReference>
<keyword evidence="6 8" id="KW-1133">Transmembrane helix</keyword>
<sequence length="406" mass="42272">MTTSTAQSAPVGYRRGDSGYRRITAALFAAGMTTFVAMYCAQAVLPSLATDFSVSPAVSALSVSATTGLLALAIIPASALSERFGRTRVMIWSALASAIIGLVLPWSPSMGVLIVLRALQGIALAGVPATAMAYLAEEVDRRHLGAAMGRYIAGTTIGGLAGRLVASFTLDLSTWRWALEVAALVALAFTVVFVRLAPASRHFSPQPVGLRTTSQALAEHLRSPALLGLFATALLLMGGFVSLYNMLGFRLSAAPFNLSDAVVGSIFLMYLSGTVSSAIAGRLADRFGRARALMTAELVMALGLVLTLPTSLPVVLIGVLLFTAGFFAAHAIASGWVGLLAREHRAEASSLYLFAYYVGSSVIGACAGIAFSAGGWTTMVGYVGVFLAVALWVAAVVARLARRTAR</sequence>
<feature type="domain" description="Major facilitator superfamily (MFS) profile" evidence="9">
    <location>
        <begin position="19"/>
        <end position="406"/>
    </location>
</feature>
<evidence type="ECO:0000256" key="4">
    <source>
        <dbReference type="ARBA" id="ARBA00022475"/>
    </source>
</evidence>
<comment type="caution">
    <text evidence="10">The sequence shown here is derived from an EMBL/GenBank/DDBJ whole genome shotgun (WGS) entry which is preliminary data.</text>
</comment>
<keyword evidence="4" id="KW-1003">Cell membrane</keyword>
<feature type="transmembrane region" description="Helical" evidence="8">
    <location>
        <begin position="225"/>
        <end position="249"/>
    </location>
</feature>
<evidence type="ECO:0000256" key="8">
    <source>
        <dbReference type="SAM" id="Phobius"/>
    </source>
</evidence>